<dbReference type="Proteomes" id="UP000515163">
    <property type="component" value="Unplaced"/>
</dbReference>
<dbReference type="KEGG" id="aten:116303862"/>
<dbReference type="InterPro" id="IPR021298">
    <property type="entry name" value="CFAP298"/>
</dbReference>
<dbReference type="InParanoid" id="A0A6P8ISX0"/>
<dbReference type="RefSeq" id="XP_031569333.1">
    <property type="nucleotide sequence ID" value="XM_031713473.1"/>
</dbReference>
<dbReference type="OrthoDB" id="276065at2759"/>
<name>A0A6P8ISX0_ACTTE</name>
<dbReference type="AlphaFoldDB" id="A0A6P8ISX0"/>
<protein>
    <submittedName>
        <fullName evidence="3">Cilia- and flagella-associated protein 298-like</fullName>
    </submittedName>
</protein>
<organism evidence="2 3">
    <name type="scientific">Actinia tenebrosa</name>
    <name type="common">Australian red waratah sea anemone</name>
    <dbReference type="NCBI Taxonomy" id="6105"/>
    <lineage>
        <taxon>Eukaryota</taxon>
        <taxon>Metazoa</taxon>
        <taxon>Cnidaria</taxon>
        <taxon>Anthozoa</taxon>
        <taxon>Hexacorallia</taxon>
        <taxon>Actiniaria</taxon>
        <taxon>Actiniidae</taxon>
        <taxon>Actinia</taxon>
    </lineage>
</organism>
<proteinExistence type="inferred from homology"/>
<accession>A0A6P8ISX0</accession>
<dbReference type="Pfam" id="PF11069">
    <property type="entry name" value="CFAP298"/>
    <property type="match status" value="1"/>
</dbReference>
<dbReference type="GO" id="GO:0003352">
    <property type="term" value="P:regulation of cilium movement"/>
    <property type="evidence" value="ECO:0007669"/>
    <property type="project" value="InterPro"/>
</dbReference>
<comment type="similarity">
    <text evidence="1">Belongs to the CFAP298 family.</text>
</comment>
<evidence type="ECO:0000256" key="1">
    <source>
        <dbReference type="ARBA" id="ARBA00009619"/>
    </source>
</evidence>
<dbReference type="PANTHER" id="PTHR13238">
    <property type="entry name" value="PROTEIN C21ORF59"/>
    <property type="match status" value="1"/>
</dbReference>
<evidence type="ECO:0000313" key="3">
    <source>
        <dbReference type="RefSeq" id="XP_031569333.1"/>
    </source>
</evidence>
<evidence type="ECO:0000313" key="2">
    <source>
        <dbReference type="Proteomes" id="UP000515163"/>
    </source>
</evidence>
<keyword evidence="2" id="KW-1185">Reference proteome</keyword>
<gene>
    <name evidence="3" type="primary">LOC116303862</name>
</gene>
<dbReference type="GeneID" id="116303862"/>
<dbReference type="FunCoup" id="A0A6P8ISX0">
    <property type="interactions" value="1785"/>
</dbReference>
<sequence>MVKLHIKRGEESQFLYETTCAVELNELIPQLVRIHNERLKIERLNYEMEELAKHGITLPPNMQGLTEEQISDLRLRDEWEDKCSPSGGYVETKDPLTKRNGRAPNEKMAEVLNRTRQESKAMVSKDNVKADVCLTMDKVKQALDQMKGAVMIVYPMGLPPHDPVRMELEDQEDLSGTQASLQVFEEQTAQLWWAGKDLQRDKKLQDYIGKNEKTKIIAKLQKKGQGAPAREQVISEEERKQMMLHAYSKQEELKKLETCNDDNYLNSAWADPNSLKRQFQGVSDVKWRP</sequence>
<dbReference type="PANTHER" id="PTHR13238:SF0">
    <property type="entry name" value="CILIA- AND FLAGELLA-ASSOCIATED PROTEIN 298"/>
    <property type="match status" value="1"/>
</dbReference>
<reference evidence="3" key="1">
    <citation type="submission" date="2025-08" db="UniProtKB">
        <authorList>
            <consortium name="RefSeq"/>
        </authorList>
    </citation>
    <scope>IDENTIFICATION</scope>
    <source>
        <tissue evidence="3">Tentacle</tissue>
    </source>
</reference>